<evidence type="ECO:0000259" key="4">
    <source>
        <dbReference type="PROSITE" id="PS51755"/>
    </source>
</evidence>
<dbReference type="SUPFAM" id="SSF46894">
    <property type="entry name" value="C-terminal effector domain of the bipartite response regulators"/>
    <property type="match status" value="1"/>
</dbReference>
<keyword evidence="3" id="KW-0812">Transmembrane</keyword>
<keyword evidence="3" id="KW-0472">Membrane</keyword>
<keyword evidence="3" id="KW-1133">Transmembrane helix</keyword>
<dbReference type="Pfam" id="PF00486">
    <property type="entry name" value="Trans_reg_C"/>
    <property type="match status" value="1"/>
</dbReference>
<dbReference type="InterPro" id="IPR001867">
    <property type="entry name" value="OmpR/PhoB-type_DNA-bd"/>
</dbReference>
<proteinExistence type="predicted"/>
<keyword evidence="1 2" id="KW-0238">DNA-binding</keyword>
<dbReference type="GO" id="GO:0000160">
    <property type="term" value="P:phosphorelay signal transduction system"/>
    <property type="evidence" value="ECO:0007669"/>
    <property type="project" value="InterPro"/>
</dbReference>
<dbReference type="InterPro" id="IPR036388">
    <property type="entry name" value="WH-like_DNA-bd_sf"/>
</dbReference>
<organism evidence="5">
    <name type="scientific">Pontimicrobium sp. SW4</name>
    <dbReference type="NCBI Taxonomy" id="3153519"/>
    <lineage>
        <taxon>Bacteria</taxon>
        <taxon>Pseudomonadati</taxon>
        <taxon>Bacteroidota</taxon>
        <taxon>Flavobacteriia</taxon>
        <taxon>Flavobacteriales</taxon>
        <taxon>Flavobacteriaceae</taxon>
        <taxon>Pontimicrobium</taxon>
    </lineage>
</organism>
<dbReference type="Gene3D" id="1.10.10.10">
    <property type="entry name" value="Winged helix-like DNA-binding domain superfamily/Winged helix DNA-binding domain"/>
    <property type="match status" value="1"/>
</dbReference>
<evidence type="ECO:0000256" key="2">
    <source>
        <dbReference type="PROSITE-ProRule" id="PRU01091"/>
    </source>
</evidence>
<accession>A0AAU7BT69</accession>
<dbReference type="InterPro" id="IPR016032">
    <property type="entry name" value="Sig_transdc_resp-reg_C-effctor"/>
</dbReference>
<dbReference type="RefSeq" id="WP_347924249.1">
    <property type="nucleotide sequence ID" value="NZ_CP157199.1"/>
</dbReference>
<dbReference type="AlphaFoldDB" id="A0AAU7BT69"/>
<reference evidence="5" key="1">
    <citation type="submission" date="2024-05" db="EMBL/GenBank/DDBJ databases">
        <title>Pontimicrobium maritimus sp. nov., isolated form sea water.</title>
        <authorList>
            <person name="Muhammad N."/>
            <person name="Vuong T.Q."/>
            <person name="Han H.L."/>
            <person name="Kim S.-G."/>
        </authorList>
    </citation>
    <scope>NUCLEOTIDE SEQUENCE</scope>
    <source>
        <strain evidence="5">SW4</strain>
    </source>
</reference>
<evidence type="ECO:0000313" key="5">
    <source>
        <dbReference type="EMBL" id="XBG61595.1"/>
    </source>
</evidence>
<name>A0AAU7BT69_9FLAO</name>
<feature type="domain" description="OmpR/PhoB-type" evidence="4">
    <location>
        <begin position="217"/>
        <end position="314"/>
    </location>
</feature>
<feature type="transmembrane region" description="Helical" evidence="3">
    <location>
        <begin position="187"/>
        <end position="204"/>
    </location>
</feature>
<dbReference type="GO" id="GO:0003677">
    <property type="term" value="F:DNA binding"/>
    <property type="evidence" value="ECO:0007669"/>
    <property type="project" value="UniProtKB-UniRule"/>
</dbReference>
<gene>
    <name evidence="5" type="ORF">ABGB03_01505</name>
</gene>
<sequence>MKAEEKCQKSVKDVSTTAKSREIVFFLQLIMNYSAKYFFRSLALVAFLICVLSSSRNSDKELAEVAKVSLRDVGHRLLLFNQDSTSLVKPIIALENLKFQLSFEETISIHPDTLVNTIKNSFEKAGLPKHYLTEVKHCENEEVAYSYEIKQDVENDIVPCSGRQLPKACYVISVRFTKAQEVTSLEYLYILILGALLVFTIVFYKRKHSASTLTNNENYAEIGSYHFYPNQNKLVKKAKEINLSKKECELLEILVANPNQTVKRDELEKRVWEDNGVVVGRSLDTYISKLRKKLQDDDSIKITNTHGVGYKLEVLKK</sequence>
<dbReference type="PROSITE" id="PS51755">
    <property type="entry name" value="OMPR_PHOB"/>
    <property type="match status" value="1"/>
</dbReference>
<protein>
    <submittedName>
        <fullName evidence="5">Winged helix-turn-helix domain-containing protein</fullName>
    </submittedName>
</protein>
<dbReference type="SMART" id="SM00862">
    <property type="entry name" value="Trans_reg_C"/>
    <property type="match status" value="1"/>
</dbReference>
<feature type="DNA-binding region" description="OmpR/PhoB-type" evidence="2">
    <location>
        <begin position="217"/>
        <end position="314"/>
    </location>
</feature>
<evidence type="ECO:0000256" key="3">
    <source>
        <dbReference type="SAM" id="Phobius"/>
    </source>
</evidence>
<dbReference type="GO" id="GO:0006355">
    <property type="term" value="P:regulation of DNA-templated transcription"/>
    <property type="evidence" value="ECO:0007669"/>
    <property type="project" value="InterPro"/>
</dbReference>
<evidence type="ECO:0000256" key="1">
    <source>
        <dbReference type="ARBA" id="ARBA00023125"/>
    </source>
</evidence>
<dbReference type="EMBL" id="CP157199">
    <property type="protein sequence ID" value="XBG61595.1"/>
    <property type="molecule type" value="Genomic_DNA"/>
</dbReference>
<dbReference type="CDD" id="cd00383">
    <property type="entry name" value="trans_reg_C"/>
    <property type="match status" value="1"/>
</dbReference>